<name>A0A381Z6Z4_9ZZZZ</name>
<dbReference type="PANTHER" id="PTHR23150:SF19">
    <property type="entry name" value="FORMYLGLYCINE-GENERATING ENZYME"/>
    <property type="match status" value="1"/>
</dbReference>
<feature type="domain" description="Sulfatase-modifying factor enzyme-like" evidence="2">
    <location>
        <begin position="240"/>
        <end position="419"/>
    </location>
</feature>
<gene>
    <name evidence="3" type="ORF">METZ01_LOCUS137496</name>
</gene>
<sequence>MRSFTNRFSEQKVAQWAIGYLAISWIALQVLQLLWEVFEWPLAPLRITIAIAALGFPITVVLAWLRQPTVDEQSAGLPLAPHSEKHPARVLILIAIVFGLSGGVGWTVKRSLDRQWARGEAVLEIGRLTDAGAFATALEVGERALAILPDLAALDNILASVSQSPSIQTEPSGAQVFVKEYGDIDGPWLELGTTPLSAIRLPRGLKRWRIVHDGFETLEQVAPAGINLDVSLQPEGSIPEGMVWIPAGEAGSFVTGLGPLTPLEHADYFIDRHEVSNEAYAEFVAAGGYEREEFWKQNFMDGDRRLTWSEAMERFEDATGQAGPATWELGRPKPGDELLPVTGVSWYEASAYAQFKGQALPTLRHWVRAAGTGEGGLIIPLSNFEGNGPAPAMTFHGISPSGAFDMAGNVREWLVNSAGDQRHTVGGAWSDPSYFFSGPNVQAPFDRLPTNGFRLAQYTQDGDFEGEAGIDTPLLTRNYYSEQPVSDEVFRVYASQFDYDPSPLNSAVHETIEYEFGEIERVSFEGVGWGRIFAFLYLPEEAEPPYQTVIWFPGSGVARFQPDPDPTRMRNIQHFVASGRAVLQPIFRSTYSRADADQPPGMNTTWPKLTRDYVDLVRSWVSEFRRSIDYLESRPEINDDMLAYFGTSWGGRLGAIIPAVEPRLKLNMVMIGGLASGTALPEVDQINYVTRIMVPTLMLNGEHDPLEPIESAQLPMLSLLGTPDADKHHIIYPGFGHGLPQNEVVRETINWLDKYFGAAN</sequence>
<evidence type="ECO:0000256" key="1">
    <source>
        <dbReference type="SAM" id="Phobius"/>
    </source>
</evidence>
<dbReference type="InterPro" id="IPR042095">
    <property type="entry name" value="SUMF_sf"/>
</dbReference>
<dbReference type="InterPro" id="IPR051043">
    <property type="entry name" value="Sulfatase_Mod_Factor_Kinase"/>
</dbReference>
<keyword evidence="1" id="KW-0472">Membrane</keyword>
<dbReference type="SUPFAM" id="SSF53474">
    <property type="entry name" value="alpha/beta-Hydrolases"/>
    <property type="match status" value="1"/>
</dbReference>
<organism evidence="3">
    <name type="scientific">marine metagenome</name>
    <dbReference type="NCBI Taxonomy" id="408172"/>
    <lineage>
        <taxon>unclassified sequences</taxon>
        <taxon>metagenomes</taxon>
        <taxon>ecological metagenomes</taxon>
    </lineage>
</organism>
<dbReference type="Gene3D" id="3.90.1580.10">
    <property type="entry name" value="paralog of FGE (formylglycine-generating enzyme)"/>
    <property type="match status" value="1"/>
</dbReference>
<dbReference type="Gene3D" id="3.40.50.1820">
    <property type="entry name" value="alpha/beta hydrolase"/>
    <property type="match status" value="1"/>
</dbReference>
<dbReference type="InterPro" id="IPR016187">
    <property type="entry name" value="CTDL_fold"/>
</dbReference>
<accession>A0A381Z6Z4</accession>
<dbReference type="InterPro" id="IPR005532">
    <property type="entry name" value="SUMF_dom"/>
</dbReference>
<dbReference type="PANTHER" id="PTHR23150">
    <property type="entry name" value="SULFATASE MODIFYING FACTOR 1, 2"/>
    <property type="match status" value="1"/>
</dbReference>
<evidence type="ECO:0000313" key="3">
    <source>
        <dbReference type="EMBL" id="SVA84642.1"/>
    </source>
</evidence>
<reference evidence="3" key="1">
    <citation type="submission" date="2018-05" db="EMBL/GenBank/DDBJ databases">
        <authorList>
            <person name="Lanie J.A."/>
            <person name="Ng W.-L."/>
            <person name="Kazmierczak K.M."/>
            <person name="Andrzejewski T.M."/>
            <person name="Davidsen T.M."/>
            <person name="Wayne K.J."/>
            <person name="Tettelin H."/>
            <person name="Glass J.I."/>
            <person name="Rusch D."/>
            <person name="Podicherti R."/>
            <person name="Tsui H.-C.T."/>
            <person name="Winkler M.E."/>
        </authorList>
    </citation>
    <scope>NUCLEOTIDE SEQUENCE</scope>
</reference>
<feature type="transmembrane region" description="Helical" evidence="1">
    <location>
        <begin position="13"/>
        <end position="35"/>
    </location>
</feature>
<dbReference type="EMBL" id="UINC01020072">
    <property type="protein sequence ID" value="SVA84642.1"/>
    <property type="molecule type" value="Genomic_DNA"/>
</dbReference>
<dbReference type="SUPFAM" id="SSF56436">
    <property type="entry name" value="C-type lectin-like"/>
    <property type="match status" value="1"/>
</dbReference>
<dbReference type="InterPro" id="IPR029058">
    <property type="entry name" value="AB_hydrolase_fold"/>
</dbReference>
<proteinExistence type="predicted"/>
<protein>
    <recommendedName>
        <fullName evidence="2">Sulfatase-modifying factor enzyme-like domain-containing protein</fullName>
    </recommendedName>
</protein>
<keyword evidence="1" id="KW-0812">Transmembrane</keyword>
<dbReference type="AlphaFoldDB" id="A0A381Z6Z4"/>
<evidence type="ECO:0000259" key="2">
    <source>
        <dbReference type="Pfam" id="PF03781"/>
    </source>
</evidence>
<dbReference type="GO" id="GO:0120147">
    <property type="term" value="F:formylglycine-generating oxidase activity"/>
    <property type="evidence" value="ECO:0007669"/>
    <property type="project" value="TreeGrafter"/>
</dbReference>
<feature type="transmembrane region" description="Helical" evidence="1">
    <location>
        <begin position="86"/>
        <end position="108"/>
    </location>
</feature>
<keyword evidence="1" id="KW-1133">Transmembrane helix</keyword>
<feature type="transmembrane region" description="Helical" evidence="1">
    <location>
        <begin position="47"/>
        <end position="66"/>
    </location>
</feature>
<dbReference type="Pfam" id="PF03781">
    <property type="entry name" value="FGE-sulfatase"/>
    <property type="match status" value="1"/>
</dbReference>